<dbReference type="PANTHER" id="PTHR30529">
    <property type="entry name" value="CYTOCHROME B561"/>
    <property type="match status" value="1"/>
</dbReference>
<dbReference type="GO" id="GO:0009055">
    <property type="term" value="F:electron transfer activity"/>
    <property type="evidence" value="ECO:0007669"/>
    <property type="project" value="InterPro"/>
</dbReference>
<feature type="transmembrane region" description="Helical" evidence="13">
    <location>
        <begin position="13"/>
        <end position="36"/>
    </location>
</feature>
<dbReference type="Pfam" id="PF01292">
    <property type="entry name" value="Ni_hydr_CYTB"/>
    <property type="match status" value="1"/>
</dbReference>
<evidence type="ECO:0000256" key="7">
    <source>
        <dbReference type="ARBA" id="ARBA00022723"/>
    </source>
</evidence>
<dbReference type="EMBL" id="QKYU01000005">
    <property type="protein sequence ID" value="PZW48445.1"/>
    <property type="molecule type" value="Genomic_DNA"/>
</dbReference>
<accession>A0A2W7IMN3</accession>
<protein>
    <submittedName>
        <fullName evidence="15">Cytochrome b561</fullName>
    </submittedName>
</protein>
<dbReference type="PANTHER" id="PTHR30529:SF1">
    <property type="entry name" value="CYTOCHROME B561 HOMOLOG 2"/>
    <property type="match status" value="1"/>
</dbReference>
<keyword evidence="5" id="KW-0349">Heme</keyword>
<comment type="caution">
    <text evidence="15">The sequence shown here is derived from an EMBL/GenBank/DDBJ whole genome shotgun (WGS) entry which is preliminary data.</text>
</comment>
<comment type="similarity">
    <text evidence="12">Belongs to the cytochrome b561 family.</text>
</comment>
<dbReference type="GO" id="GO:0020037">
    <property type="term" value="F:heme binding"/>
    <property type="evidence" value="ECO:0007669"/>
    <property type="project" value="TreeGrafter"/>
</dbReference>
<organism evidence="15 16">
    <name type="scientific">Humitalea rosea</name>
    <dbReference type="NCBI Taxonomy" id="990373"/>
    <lineage>
        <taxon>Bacteria</taxon>
        <taxon>Pseudomonadati</taxon>
        <taxon>Pseudomonadota</taxon>
        <taxon>Alphaproteobacteria</taxon>
        <taxon>Acetobacterales</taxon>
        <taxon>Roseomonadaceae</taxon>
        <taxon>Humitalea</taxon>
    </lineage>
</organism>
<comment type="cofactor">
    <cofactor evidence="1">
        <name>heme b</name>
        <dbReference type="ChEBI" id="CHEBI:60344"/>
    </cofactor>
</comment>
<evidence type="ECO:0000256" key="6">
    <source>
        <dbReference type="ARBA" id="ARBA00022692"/>
    </source>
</evidence>
<keyword evidence="10" id="KW-0408">Iron</keyword>
<dbReference type="RefSeq" id="WP_158537119.1">
    <property type="nucleotide sequence ID" value="NZ_QKYU01000005.1"/>
</dbReference>
<keyword evidence="16" id="KW-1185">Reference proteome</keyword>
<dbReference type="InterPro" id="IPR052168">
    <property type="entry name" value="Cytochrome_b561_oxidase"/>
</dbReference>
<sequence length="185" mass="20007">MQPVAEYSSVAKWFHWITAGLLGIALIFGFLLGAVGDQLKDEAEATKYGIYTIHESAGLTLFVVAVARLLWRWRHPAPPLPETIPAALRLASAVVHYALYAGLILQPILGFVATNAWGFPMAGATAYLGFIDLPKFMAANVPLAEVLGKAHALLGWALAVLVVLHVGAVIFHQAIRRDGMLLRMV</sequence>
<evidence type="ECO:0000259" key="14">
    <source>
        <dbReference type="Pfam" id="PF01292"/>
    </source>
</evidence>
<evidence type="ECO:0000256" key="2">
    <source>
        <dbReference type="ARBA" id="ARBA00004651"/>
    </source>
</evidence>
<evidence type="ECO:0000313" key="15">
    <source>
        <dbReference type="EMBL" id="PZW48445.1"/>
    </source>
</evidence>
<keyword evidence="6 13" id="KW-0812">Transmembrane</keyword>
<evidence type="ECO:0000256" key="1">
    <source>
        <dbReference type="ARBA" id="ARBA00001970"/>
    </source>
</evidence>
<evidence type="ECO:0000256" key="3">
    <source>
        <dbReference type="ARBA" id="ARBA00022448"/>
    </source>
</evidence>
<keyword evidence="7" id="KW-0479">Metal-binding</keyword>
<dbReference type="GO" id="GO:0046872">
    <property type="term" value="F:metal ion binding"/>
    <property type="evidence" value="ECO:0007669"/>
    <property type="project" value="UniProtKB-KW"/>
</dbReference>
<evidence type="ECO:0000256" key="9">
    <source>
        <dbReference type="ARBA" id="ARBA00022989"/>
    </source>
</evidence>
<evidence type="ECO:0000256" key="13">
    <source>
        <dbReference type="SAM" id="Phobius"/>
    </source>
</evidence>
<dbReference type="OrthoDB" id="1247465at2"/>
<dbReference type="InterPro" id="IPR011577">
    <property type="entry name" value="Cyt_b561_bac/Ni-Hgenase"/>
</dbReference>
<keyword evidence="9 13" id="KW-1133">Transmembrane helix</keyword>
<dbReference type="Proteomes" id="UP000249688">
    <property type="component" value="Unassembled WGS sequence"/>
</dbReference>
<dbReference type="Gene3D" id="1.20.950.20">
    <property type="entry name" value="Transmembrane di-heme cytochromes, Chain C"/>
    <property type="match status" value="1"/>
</dbReference>
<dbReference type="AlphaFoldDB" id="A0A2W7IMN3"/>
<gene>
    <name evidence="15" type="ORF">C8P66_105195</name>
</gene>
<evidence type="ECO:0000256" key="12">
    <source>
        <dbReference type="ARBA" id="ARBA00037975"/>
    </source>
</evidence>
<feature type="transmembrane region" description="Helical" evidence="13">
    <location>
        <begin position="48"/>
        <end position="71"/>
    </location>
</feature>
<keyword evidence="4" id="KW-1003">Cell membrane</keyword>
<dbReference type="GO" id="GO:0005886">
    <property type="term" value="C:plasma membrane"/>
    <property type="evidence" value="ECO:0007669"/>
    <property type="project" value="UniProtKB-SubCell"/>
</dbReference>
<feature type="domain" description="Cytochrome b561 bacterial/Ni-hydrogenase" evidence="14">
    <location>
        <begin position="7"/>
        <end position="185"/>
    </location>
</feature>
<dbReference type="SUPFAM" id="SSF81342">
    <property type="entry name" value="Transmembrane di-heme cytochromes"/>
    <property type="match status" value="1"/>
</dbReference>
<evidence type="ECO:0000256" key="4">
    <source>
        <dbReference type="ARBA" id="ARBA00022475"/>
    </source>
</evidence>
<dbReference type="InterPro" id="IPR016174">
    <property type="entry name" value="Di-haem_cyt_TM"/>
</dbReference>
<dbReference type="GO" id="GO:0022904">
    <property type="term" value="P:respiratory electron transport chain"/>
    <property type="evidence" value="ECO:0007669"/>
    <property type="project" value="InterPro"/>
</dbReference>
<evidence type="ECO:0000313" key="16">
    <source>
        <dbReference type="Proteomes" id="UP000249688"/>
    </source>
</evidence>
<proteinExistence type="inferred from homology"/>
<keyword evidence="3" id="KW-0813">Transport</keyword>
<feature type="transmembrane region" description="Helical" evidence="13">
    <location>
        <begin position="150"/>
        <end position="175"/>
    </location>
</feature>
<comment type="subcellular location">
    <subcellularLocation>
        <location evidence="2">Cell membrane</location>
        <topology evidence="2">Multi-pass membrane protein</topology>
    </subcellularLocation>
</comment>
<evidence type="ECO:0000256" key="5">
    <source>
        <dbReference type="ARBA" id="ARBA00022617"/>
    </source>
</evidence>
<evidence type="ECO:0000256" key="11">
    <source>
        <dbReference type="ARBA" id="ARBA00023136"/>
    </source>
</evidence>
<feature type="transmembrane region" description="Helical" evidence="13">
    <location>
        <begin position="108"/>
        <end position="130"/>
    </location>
</feature>
<evidence type="ECO:0000256" key="10">
    <source>
        <dbReference type="ARBA" id="ARBA00023004"/>
    </source>
</evidence>
<name>A0A2W7IMN3_9PROT</name>
<feature type="transmembrane region" description="Helical" evidence="13">
    <location>
        <begin position="83"/>
        <end position="101"/>
    </location>
</feature>
<evidence type="ECO:0000256" key="8">
    <source>
        <dbReference type="ARBA" id="ARBA00022982"/>
    </source>
</evidence>
<keyword evidence="8" id="KW-0249">Electron transport</keyword>
<reference evidence="15 16" key="1">
    <citation type="submission" date="2018-06" db="EMBL/GenBank/DDBJ databases">
        <title>Genomic Encyclopedia of Archaeal and Bacterial Type Strains, Phase II (KMG-II): from individual species to whole genera.</title>
        <authorList>
            <person name="Goeker M."/>
        </authorList>
    </citation>
    <scope>NUCLEOTIDE SEQUENCE [LARGE SCALE GENOMIC DNA]</scope>
    <source>
        <strain evidence="15 16">DSM 24525</strain>
    </source>
</reference>
<keyword evidence="11 13" id="KW-0472">Membrane</keyword>